<proteinExistence type="predicted"/>
<gene>
    <name evidence="1" type="ORF">NC653_002611</name>
</gene>
<reference evidence="1 2" key="1">
    <citation type="journal article" date="2023" name="Mol. Ecol. Resour.">
        <title>Chromosome-level genome assembly of a triploid poplar Populus alba 'Berolinensis'.</title>
        <authorList>
            <person name="Chen S."/>
            <person name="Yu Y."/>
            <person name="Wang X."/>
            <person name="Wang S."/>
            <person name="Zhang T."/>
            <person name="Zhou Y."/>
            <person name="He R."/>
            <person name="Meng N."/>
            <person name="Wang Y."/>
            <person name="Liu W."/>
            <person name="Liu Z."/>
            <person name="Liu J."/>
            <person name="Guo Q."/>
            <person name="Huang H."/>
            <person name="Sederoff R.R."/>
            <person name="Wang G."/>
            <person name="Qu G."/>
            <person name="Chen S."/>
        </authorList>
    </citation>
    <scope>NUCLEOTIDE SEQUENCE [LARGE SCALE GENOMIC DNA]</scope>
    <source>
        <strain evidence="1">SC-2020</strain>
    </source>
</reference>
<protein>
    <submittedName>
        <fullName evidence="1">Uncharacterized protein</fullName>
    </submittedName>
</protein>
<evidence type="ECO:0000313" key="1">
    <source>
        <dbReference type="EMBL" id="KAJ7012611.1"/>
    </source>
</evidence>
<dbReference type="EMBL" id="JAQIZT010000001">
    <property type="protein sequence ID" value="KAJ7012611.1"/>
    <property type="molecule type" value="Genomic_DNA"/>
</dbReference>
<evidence type="ECO:0000313" key="2">
    <source>
        <dbReference type="Proteomes" id="UP001164929"/>
    </source>
</evidence>
<keyword evidence="2" id="KW-1185">Reference proteome</keyword>
<name>A0AAD6RQ57_9ROSI</name>
<sequence length="49" mass="5293">MQDSNPHATQSINKPNPTPCAGLVWLVQTRIEPSSDVTSFVVVGKELVT</sequence>
<comment type="caution">
    <text evidence="1">The sequence shown here is derived from an EMBL/GenBank/DDBJ whole genome shotgun (WGS) entry which is preliminary data.</text>
</comment>
<organism evidence="1 2">
    <name type="scientific">Populus alba x Populus x berolinensis</name>
    <dbReference type="NCBI Taxonomy" id="444605"/>
    <lineage>
        <taxon>Eukaryota</taxon>
        <taxon>Viridiplantae</taxon>
        <taxon>Streptophyta</taxon>
        <taxon>Embryophyta</taxon>
        <taxon>Tracheophyta</taxon>
        <taxon>Spermatophyta</taxon>
        <taxon>Magnoliopsida</taxon>
        <taxon>eudicotyledons</taxon>
        <taxon>Gunneridae</taxon>
        <taxon>Pentapetalae</taxon>
        <taxon>rosids</taxon>
        <taxon>fabids</taxon>
        <taxon>Malpighiales</taxon>
        <taxon>Salicaceae</taxon>
        <taxon>Saliceae</taxon>
        <taxon>Populus</taxon>
    </lineage>
</organism>
<dbReference type="Proteomes" id="UP001164929">
    <property type="component" value="Chromosome 1"/>
</dbReference>
<accession>A0AAD6RQ57</accession>
<dbReference type="AlphaFoldDB" id="A0AAD6RQ57"/>